<sequence length="574" mass="62467">MRLKCVVLLGLVLLAGCSKQAVDSQAGVGTPGKEEIYFVMQVITVDTGTVHIPITQRSFSGITVSKQSDGTQTMHQRTLWSRQVGNGSTSGTLGMDPDDTDGKQVLALLASGFNVTVDKDGGVKEIRAVDQQAFSALVQRRPEAAAMFTPQSSNAGLRPIALPDRLSVGQEFTRQDHAGSAGAVGARMRVTALTDDVAVVDVQVEGEGVSGGGQQAIRRQDGMPIEMQFELRREAKDGQPASTVRLSAINMAQPPELEIEADANMYRINTDFAKEAFAKPPFSAPSDDASLYRLITEKEGELAPWMLSPAALDQIDKHIYFGALDEHNTSRPVIAIGGKLPAVSSKEVGNEGANGSDADRFGPFVMAQLHKATLLDAAGRELPGLTTVPVHAKIMFMDEYRKTELDADFPFRLPLQTRAEQLTSLETLRLDIGVEAYTWAGSETVKVGAQSKDNAQVRIKWTGPQRVTLEQNRTPFGTRQGKWTVAVPVDAEGRQIPSAIIEMASYLDNSDSPRQEDLPPLSWSHRTLPINQDIAASQPIAALQLRHYNWEQLQRQWNLRNARNVPEPGKQGGQ</sequence>
<dbReference type="RefSeq" id="WP_148815219.1">
    <property type="nucleotide sequence ID" value="NZ_CP043046.1"/>
</dbReference>
<evidence type="ECO:0000313" key="2">
    <source>
        <dbReference type="EMBL" id="QEI06530.1"/>
    </source>
</evidence>
<protein>
    <submittedName>
        <fullName evidence="2">Uncharacterized protein</fullName>
    </submittedName>
</protein>
<evidence type="ECO:0000256" key="1">
    <source>
        <dbReference type="SAM" id="SignalP"/>
    </source>
</evidence>
<dbReference type="AlphaFoldDB" id="A0A5C0B087"/>
<reference evidence="2 3" key="1">
    <citation type="submission" date="2019-08" db="EMBL/GenBank/DDBJ databases">
        <title>Amphibian skin-associated Pigmentiphaga: genome sequence and occurrence across geography and hosts.</title>
        <authorList>
            <person name="Bletz M.C."/>
            <person name="Bunk B."/>
            <person name="Sproeer C."/>
            <person name="Biwer P."/>
            <person name="Reiter S."/>
            <person name="Rabemananjara F.C.E."/>
            <person name="Schulz S."/>
            <person name="Overmann J."/>
            <person name="Vences M."/>
        </authorList>
    </citation>
    <scope>NUCLEOTIDE SEQUENCE [LARGE SCALE GENOMIC DNA]</scope>
    <source>
        <strain evidence="2 3">Mada1488</strain>
    </source>
</reference>
<accession>A0A5C0B087</accession>
<feature type="chain" id="PRO_5022888769" evidence="1">
    <location>
        <begin position="22"/>
        <end position="574"/>
    </location>
</feature>
<dbReference type="KEGG" id="pacr:FXN63_12330"/>
<dbReference type="EMBL" id="CP043046">
    <property type="protein sequence ID" value="QEI06530.1"/>
    <property type="molecule type" value="Genomic_DNA"/>
</dbReference>
<keyword evidence="3" id="KW-1185">Reference proteome</keyword>
<dbReference type="Proteomes" id="UP000325161">
    <property type="component" value="Chromosome"/>
</dbReference>
<dbReference type="PROSITE" id="PS51257">
    <property type="entry name" value="PROKAR_LIPOPROTEIN"/>
    <property type="match status" value="1"/>
</dbReference>
<keyword evidence="1" id="KW-0732">Signal</keyword>
<organism evidence="2 3">
    <name type="scientific">Pigmentiphaga aceris</name>
    <dbReference type="NCBI Taxonomy" id="1940612"/>
    <lineage>
        <taxon>Bacteria</taxon>
        <taxon>Pseudomonadati</taxon>
        <taxon>Pseudomonadota</taxon>
        <taxon>Betaproteobacteria</taxon>
        <taxon>Burkholderiales</taxon>
        <taxon>Alcaligenaceae</taxon>
        <taxon>Pigmentiphaga</taxon>
    </lineage>
</organism>
<gene>
    <name evidence="2" type="ORF">FXN63_12330</name>
</gene>
<feature type="signal peptide" evidence="1">
    <location>
        <begin position="1"/>
        <end position="21"/>
    </location>
</feature>
<evidence type="ECO:0000313" key="3">
    <source>
        <dbReference type="Proteomes" id="UP000325161"/>
    </source>
</evidence>
<name>A0A5C0B087_9BURK</name>
<proteinExistence type="predicted"/>